<evidence type="ECO:0000259" key="2">
    <source>
        <dbReference type="Pfam" id="PF03945"/>
    </source>
</evidence>
<keyword evidence="1" id="KW-0732">Signal</keyword>
<dbReference type="InterPro" id="IPR036716">
    <property type="entry name" value="Pest_crys_N_sf"/>
</dbReference>
<dbReference type="PANTHER" id="PTHR37003:SF2">
    <property type="entry name" value="PESTICIDAL CRYSTAL PROTEIN N-TERMINAL DOMAIN-CONTAINING PROTEIN"/>
    <property type="match status" value="1"/>
</dbReference>
<dbReference type="AlphaFoldDB" id="D3BIA8"/>
<organism evidence="3 4">
    <name type="scientific">Heterostelium pallidum (strain ATCC 26659 / Pp 5 / PN500)</name>
    <name type="common">Cellular slime mold</name>
    <name type="synonym">Polysphondylium pallidum</name>
    <dbReference type="NCBI Taxonomy" id="670386"/>
    <lineage>
        <taxon>Eukaryota</taxon>
        <taxon>Amoebozoa</taxon>
        <taxon>Evosea</taxon>
        <taxon>Eumycetozoa</taxon>
        <taxon>Dictyostelia</taxon>
        <taxon>Acytosteliales</taxon>
        <taxon>Acytosteliaceae</taxon>
        <taxon>Heterostelium</taxon>
    </lineage>
</organism>
<dbReference type="Proteomes" id="UP000001396">
    <property type="component" value="Unassembled WGS sequence"/>
</dbReference>
<feature type="signal peptide" evidence="1">
    <location>
        <begin position="1"/>
        <end position="27"/>
    </location>
</feature>
<accession>D3BIA8</accession>
<reference evidence="3 4" key="1">
    <citation type="journal article" date="2011" name="Genome Res.">
        <title>Phylogeny-wide analysis of social amoeba genomes highlights ancient origins for complex intercellular communication.</title>
        <authorList>
            <person name="Heidel A.J."/>
            <person name="Lawal H.M."/>
            <person name="Felder M."/>
            <person name="Schilde C."/>
            <person name="Helps N.R."/>
            <person name="Tunggal B."/>
            <person name="Rivero F."/>
            <person name="John U."/>
            <person name="Schleicher M."/>
            <person name="Eichinger L."/>
            <person name="Platzer M."/>
            <person name="Noegel A.A."/>
            <person name="Schaap P."/>
            <person name="Gloeckner G."/>
        </authorList>
    </citation>
    <scope>NUCLEOTIDE SEQUENCE [LARGE SCALE GENOMIC DNA]</scope>
    <source>
        <strain evidence="4">ATCC 26659 / Pp 5 / PN500</strain>
    </source>
</reference>
<keyword evidence="4" id="KW-1185">Reference proteome</keyword>
<name>D3BIA8_HETP5</name>
<protein>
    <recommendedName>
        <fullName evidence="2">Pesticidal crystal protein domain-containing protein</fullName>
    </recommendedName>
</protein>
<feature type="chain" id="PRO_5003041258" description="Pesticidal crystal protein domain-containing protein" evidence="1">
    <location>
        <begin position="28"/>
        <end position="581"/>
    </location>
</feature>
<dbReference type="GO" id="GO:0001907">
    <property type="term" value="P:symbiont-mediated killing of host cell"/>
    <property type="evidence" value="ECO:0007669"/>
    <property type="project" value="InterPro"/>
</dbReference>
<sequence length="581" mass="64287">MKYSNLLFIVFVITLLSLNQNVKVVSATPKMPGTFTTVRNVLIAAAQITIPEMIPGFPPPMAGALVNSLFPNQADPQAVWNSILVYAQAAIDKSIDTATYSLVQSELLGFSQLMDEYYFAAMSDPDSTPDYLSSVYISCVTQVIRQEQLFKTQQFQATLLPLFAQFANLYLTFIRDGVNYGNQLGWSQSVKTKYDSLMKSKIISYADYSNSVINTRIQSLPFTDSTPESPAQWNQISDELNHFYMSVTLFSYNWKYFDVKLYPTGGSIGPVSHILLSNLAGVFNDDCRIDACKKLNRPETVASQVSTTRMMSKITPYFHTGLSLVGLNIEYNDGSTKMIGRSSGSNVTPYPTLVLRQVPIVSVSVSTDPIHTHAITFTYIDSTKDTLGNVATNSKAQKYDSSYPGQCVVDIVEPAYELEDYSYISGLAIAYDDIDFRFPVSSSPIAVSIYLYNEQNFVFRYLYNLPNKPSTDFAINIGPTSQVNIPNLSAYDFGTIDFSATSLVQTTVPGTIMSNKPDLAGNNNGGWRIVINTSGVIVFIIDNGLNSYRTITSSTQILDGNWHHIAVVRRSEFIGNLVGCC</sequence>
<dbReference type="GeneID" id="31363956"/>
<dbReference type="InterPro" id="IPR005639">
    <property type="entry name" value="Pest_crys_dom_I"/>
</dbReference>
<dbReference type="EMBL" id="ADBJ01000037">
    <property type="protein sequence ID" value="EFA79008.1"/>
    <property type="molecule type" value="Genomic_DNA"/>
</dbReference>
<dbReference type="Gene3D" id="2.60.120.200">
    <property type="match status" value="1"/>
</dbReference>
<dbReference type="SUPFAM" id="SSF49899">
    <property type="entry name" value="Concanavalin A-like lectins/glucanases"/>
    <property type="match status" value="1"/>
</dbReference>
<dbReference type="Pfam" id="PF03945">
    <property type="entry name" value="Endotoxin_N"/>
    <property type="match status" value="1"/>
</dbReference>
<proteinExistence type="predicted"/>
<feature type="domain" description="Pesticidal crystal protein" evidence="2">
    <location>
        <begin position="78"/>
        <end position="243"/>
    </location>
</feature>
<dbReference type="Gene3D" id="1.20.190.10">
    <property type="entry name" value="Pesticidal crystal protein, N-terminal domain"/>
    <property type="match status" value="1"/>
</dbReference>
<comment type="caution">
    <text evidence="3">The sequence shown here is derived from an EMBL/GenBank/DDBJ whole genome shotgun (WGS) entry which is preliminary data.</text>
</comment>
<dbReference type="SUPFAM" id="SSF56849">
    <property type="entry name" value="delta-Endotoxin (insectocide), N-terminal domain"/>
    <property type="match status" value="1"/>
</dbReference>
<dbReference type="InParanoid" id="D3BIA8"/>
<evidence type="ECO:0000313" key="3">
    <source>
        <dbReference type="EMBL" id="EFA79008.1"/>
    </source>
</evidence>
<dbReference type="PANTHER" id="PTHR37003">
    <property type="entry name" value="ENDOTOXIN_N DOMAIN-CONTAINING PROTEIN-RELATED"/>
    <property type="match status" value="1"/>
</dbReference>
<dbReference type="GO" id="GO:0090729">
    <property type="term" value="F:toxin activity"/>
    <property type="evidence" value="ECO:0007669"/>
    <property type="project" value="InterPro"/>
</dbReference>
<evidence type="ECO:0000256" key="1">
    <source>
        <dbReference type="SAM" id="SignalP"/>
    </source>
</evidence>
<dbReference type="InterPro" id="IPR013320">
    <property type="entry name" value="ConA-like_dom_sf"/>
</dbReference>
<gene>
    <name evidence="3" type="ORF">PPL_08476</name>
</gene>
<dbReference type="InterPro" id="IPR038979">
    <property type="entry name" value="Pest_crys"/>
</dbReference>
<dbReference type="RefSeq" id="XP_020431132.1">
    <property type="nucleotide sequence ID" value="XM_020579293.1"/>
</dbReference>
<evidence type="ECO:0000313" key="4">
    <source>
        <dbReference type="Proteomes" id="UP000001396"/>
    </source>
</evidence>